<dbReference type="GO" id="GO:0003700">
    <property type="term" value="F:DNA-binding transcription factor activity"/>
    <property type="evidence" value="ECO:0007669"/>
    <property type="project" value="InterPro"/>
</dbReference>
<dbReference type="Proteomes" id="UP000183639">
    <property type="component" value="Unassembled WGS sequence"/>
</dbReference>
<proteinExistence type="inferred from homology"/>
<dbReference type="Gene3D" id="1.10.10.10">
    <property type="entry name" value="Winged helix-like DNA-binding domain superfamily/Winged helix DNA-binding domain"/>
    <property type="match status" value="1"/>
</dbReference>
<evidence type="ECO:0000256" key="1">
    <source>
        <dbReference type="ARBA" id="ARBA00009437"/>
    </source>
</evidence>
<dbReference type="GO" id="GO:0005829">
    <property type="term" value="C:cytosol"/>
    <property type="evidence" value="ECO:0007669"/>
    <property type="project" value="TreeGrafter"/>
</dbReference>
<dbReference type="InterPro" id="IPR036388">
    <property type="entry name" value="WH-like_DNA-bd_sf"/>
</dbReference>
<evidence type="ECO:0000256" key="4">
    <source>
        <dbReference type="ARBA" id="ARBA00023163"/>
    </source>
</evidence>
<dbReference type="InterPro" id="IPR036390">
    <property type="entry name" value="WH_DNA-bd_sf"/>
</dbReference>
<organism evidence="6 7">
    <name type="scientific">Selenomonas ruminantium</name>
    <dbReference type="NCBI Taxonomy" id="971"/>
    <lineage>
        <taxon>Bacteria</taxon>
        <taxon>Bacillati</taxon>
        <taxon>Bacillota</taxon>
        <taxon>Negativicutes</taxon>
        <taxon>Selenomonadales</taxon>
        <taxon>Selenomonadaceae</taxon>
        <taxon>Selenomonas</taxon>
    </lineage>
</organism>
<evidence type="ECO:0000313" key="6">
    <source>
        <dbReference type="EMBL" id="SFH86441.1"/>
    </source>
</evidence>
<keyword evidence="2" id="KW-0805">Transcription regulation</keyword>
<sequence>MNIQQMQYFAEVCRQENVTKAAAYLHMSQSTLSQSMKNLEAETGLNLFRHVGRNIQLTADGQALFHEVEKMLKQFKRFEASVKEIAKRHNRLQLAVPSQIATIILPLLLGEFFQQHPEIQLEITEPAGGAALDMVEREEVDLAFVHDAEGRPNLTLRKLSSWPICLCVPRKHPLANKPSITLTEAAAYPLVLLSRRFILTKRVLAEFDRQKLQPQILHYSPNLSSVWNIVQQGIALSILTGNGILPDSDLIAIPIEGLAQKGFIVTKKGRQIYADERCLIDFVRRKFTDTLENTNSTP</sequence>
<accession>A0A1I3DIX0</accession>
<keyword evidence="3 6" id="KW-0238">DNA-binding</keyword>
<dbReference type="GO" id="GO:0003677">
    <property type="term" value="F:DNA binding"/>
    <property type="evidence" value="ECO:0007669"/>
    <property type="project" value="UniProtKB-KW"/>
</dbReference>
<dbReference type="PANTHER" id="PTHR30419">
    <property type="entry name" value="HTH-TYPE TRANSCRIPTIONAL REGULATOR YBHD"/>
    <property type="match status" value="1"/>
</dbReference>
<dbReference type="Pfam" id="PF00126">
    <property type="entry name" value="HTH_1"/>
    <property type="match status" value="1"/>
</dbReference>
<gene>
    <name evidence="6" type="ORF">SAMN04487861_106118</name>
</gene>
<dbReference type="FunFam" id="1.10.10.10:FF:000001">
    <property type="entry name" value="LysR family transcriptional regulator"/>
    <property type="match status" value="1"/>
</dbReference>
<dbReference type="InterPro" id="IPR050950">
    <property type="entry name" value="HTH-type_LysR_regulators"/>
</dbReference>
<dbReference type="AlphaFoldDB" id="A0A1I3DIX0"/>
<reference evidence="6 7" key="1">
    <citation type="submission" date="2016-10" db="EMBL/GenBank/DDBJ databases">
        <authorList>
            <person name="de Groot N.N."/>
        </authorList>
    </citation>
    <scope>NUCLEOTIDE SEQUENCE [LARGE SCALE GENOMIC DNA]</scope>
    <source>
        <strain evidence="6 7">Z108</strain>
    </source>
</reference>
<dbReference type="SUPFAM" id="SSF53850">
    <property type="entry name" value="Periplasmic binding protein-like II"/>
    <property type="match status" value="1"/>
</dbReference>
<evidence type="ECO:0000256" key="3">
    <source>
        <dbReference type="ARBA" id="ARBA00023125"/>
    </source>
</evidence>
<dbReference type="PRINTS" id="PR00039">
    <property type="entry name" value="HTHLYSR"/>
</dbReference>
<dbReference type="InterPro" id="IPR005119">
    <property type="entry name" value="LysR_subst-bd"/>
</dbReference>
<dbReference type="Gene3D" id="3.40.190.290">
    <property type="match status" value="1"/>
</dbReference>
<evidence type="ECO:0000256" key="2">
    <source>
        <dbReference type="ARBA" id="ARBA00023015"/>
    </source>
</evidence>
<evidence type="ECO:0000259" key="5">
    <source>
        <dbReference type="PROSITE" id="PS50931"/>
    </source>
</evidence>
<dbReference type="CDD" id="cd05466">
    <property type="entry name" value="PBP2_LTTR_substrate"/>
    <property type="match status" value="1"/>
</dbReference>
<dbReference type="SUPFAM" id="SSF46785">
    <property type="entry name" value="Winged helix' DNA-binding domain"/>
    <property type="match status" value="1"/>
</dbReference>
<dbReference type="RefSeq" id="WP_075442676.1">
    <property type="nucleotide sequence ID" value="NZ_FOQK01000006.1"/>
</dbReference>
<keyword evidence="4" id="KW-0804">Transcription</keyword>
<dbReference type="PANTHER" id="PTHR30419:SF8">
    <property type="entry name" value="NITROGEN ASSIMILATION TRANSCRIPTIONAL ACTIVATOR-RELATED"/>
    <property type="match status" value="1"/>
</dbReference>
<protein>
    <submittedName>
        <fullName evidence="6">DNA-binding transcriptional regulator, LysR family</fullName>
    </submittedName>
</protein>
<dbReference type="PROSITE" id="PS50931">
    <property type="entry name" value="HTH_LYSR"/>
    <property type="match status" value="1"/>
</dbReference>
<name>A0A1I3DIX0_SELRU</name>
<feature type="domain" description="HTH lysR-type" evidence="5">
    <location>
        <begin position="1"/>
        <end position="58"/>
    </location>
</feature>
<comment type="similarity">
    <text evidence="1">Belongs to the LysR transcriptional regulatory family.</text>
</comment>
<dbReference type="EMBL" id="FOQK01000006">
    <property type="protein sequence ID" value="SFH86441.1"/>
    <property type="molecule type" value="Genomic_DNA"/>
</dbReference>
<evidence type="ECO:0000313" key="7">
    <source>
        <dbReference type="Proteomes" id="UP000183639"/>
    </source>
</evidence>
<dbReference type="InterPro" id="IPR000847">
    <property type="entry name" value="LysR_HTH_N"/>
</dbReference>
<dbReference type="Pfam" id="PF03466">
    <property type="entry name" value="LysR_substrate"/>
    <property type="match status" value="1"/>
</dbReference>